<dbReference type="InterPro" id="IPR023093">
    <property type="entry name" value="ScpA-like_C"/>
</dbReference>
<dbReference type="GO" id="GO:0005737">
    <property type="term" value="C:cytoplasm"/>
    <property type="evidence" value="ECO:0007669"/>
    <property type="project" value="UniProtKB-SubCell"/>
</dbReference>
<dbReference type="Proteomes" id="UP000051794">
    <property type="component" value="Unassembled WGS sequence"/>
</dbReference>
<keyword evidence="1 3" id="KW-0159">Chromosome partition</keyword>
<dbReference type="PANTHER" id="PTHR33969">
    <property type="entry name" value="SEGREGATION AND CONDENSATION PROTEIN A"/>
    <property type="match status" value="1"/>
</dbReference>
<sequence length="258" mass="30345">MKFGRNVMEPEFNNSNNINIHIDDFDGPLELLLHLIKQSEMDIYDIQIEKITRQYVEYLTEMKNLNVNIAGEYFVMASNLMAIKSKLLLPRNDEINEDDDYEDPRDELVNQLLIYQEYKEVSKVLKKMETKTSQYHSVDPVLPSVDEMIDFNDNEKFSIDLIQQAFDRIIEKIKSNEPYVHSVIEWEYTVKGQSTYVMDRLSKQKSVEFDSLFDKTSNVEFVVTTFLSLLELVKEQKVKVGQIDEKLYLEKIAKQGEE</sequence>
<dbReference type="GO" id="GO:0006260">
    <property type="term" value="P:DNA replication"/>
    <property type="evidence" value="ECO:0007669"/>
    <property type="project" value="UniProtKB-UniRule"/>
</dbReference>
<evidence type="ECO:0000256" key="3">
    <source>
        <dbReference type="HAMAP-Rule" id="MF_01805"/>
    </source>
</evidence>
<organism evidence="4 5">
    <name type="scientific">Apilactobacillus kunkeei DSM 12361 = ATCC 700308</name>
    <dbReference type="NCBI Taxonomy" id="1423768"/>
    <lineage>
        <taxon>Bacteria</taxon>
        <taxon>Bacillati</taxon>
        <taxon>Bacillota</taxon>
        <taxon>Bacilli</taxon>
        <taxon>Lactobacillales</taxon>
        <taxon>Lactobacillaceae</taxon>
        <taxon>Apilactobacillus</taxon>
    </lineage>
</organism>
<evidence type="ECO:0000256" key="1">
    <source>
        <dbReference type="ARBA" id="ARBA00022829"/>
    </source>
</evidence>
<dbReference type="PANTHER" id="PTHR33969:SF2">
    <property type="entry name" value="SEGREGATION AND CONDENSATION PROTEIN A"/>
    <property type="match status" value="1"/>
</dbReference>
<dbReference type="EMBL" id="AZCK01000002">
    <property type="protein sequence ID" value="KRK24680.1"/>
    <property type="molecule type" value="Genomic_DNA"/>
</dbReference>
<dbReference type="InterPro" id="IPR003768">
    <property type="entry name" value="ScpA"/>
</dbReference>
<gene>
    <name evidence="3" type="primary">scpA</name>
    <name evidence="4" type="ORF">FD43_GL000550</name>
</gene>
<dbReference type="GO" id="GO:0051301">
    <property type="term" value="P:cell division"/>
    <property type="evidence" value="ECO:0007669"/>
    <property type="project" value="UniProtKB-KW"/>
</dbReference>
<dbReference type="Pfam" id="PF02616">
    <property type="entry name" value="SMC_ScpA"/>
    <property type="match status" value="1"/>
</dbReference>
<dbReference type="GO" id="GO:0007059">
    <property type="term" value="P:chromosome segregation"/>
    <property type="evidence" value="ECO:0007669"/>
    <property type="project" value="UniProtKB-UniRule"/>
</dbReference>
<evidence type="ECO:0000313" key="4">
    <source>
        <dbReference type="EMBL" id="KRK24680.1"/>
    </source>
</evidence>
<keyword evidence="3" id="KW-0131">Cell cycle</keyword>
<evidence type="ECO:0000256" key="2">
    <source>
        <dbReference type="ARBA" id="ARBA00044777"/>
    </source>
</evidence>
<reference evidence="4 5" key="1">
    <citation type="journal article" date="2015" name="Genome Announc.">
        <title>Expanding the biotechnology potential of lactobacilli through comparative genomics of 213 strains and associated genera.</title>
        <authorList>
            <person name="Sun Z."/>
            <person name="Harris H.M."/>
            <person name="McCann A."/>
            <person name="Guo C."/>
            <person name="Argimon S."/>
            <person name="Zhang W."/>
            <person name="Yang X."/>
            <person name="Jeffery I.B."/>
            <person name="Cooney J.C."/>
            <person name="Kagawa T.F."/>
            <person name="Liu W."/>
            <person name="Song Y."/>
            <person name="Salvetti E."/>
            <person name="Wrobel A."/>
            <person name="Rasinkangas P."/>
            <person name="Parkhill J."/>
            <person name="Rea M.C."/>
            <person name="O'Sullivan O."/>
            <person name="Ritari J."/>
            <person name="Douillard F.P."/>
            <person name="Paul Ross R."/>
            <person name="Yang R."/>
            <person name="Briner A.E."/>
            <person name="Felis G.E."/>
            <person name="de Vos W.M."/>
            <person name="Barrangou R."/>
            <person name="Klaenhammer T.R."/>
            <person name="Caufield P.W."/>
            <person name="Cui Y."/>
            <person name="Zhang H."/>
            <person name="O'Toole P.W."/>
        </authorList>
    </citation>
    <scope>NUCLEOTIDE SEQUENCE [LARGE SCALE GENOMIC DNA]</scope>
    <source>
        <strain evidence="4 5">DSM 12361</strain>
    </source>
</reference>
<dbReference type="Gene3D" id="1.10.10.580">
    <property type="entry name" value="Structural maintenance of chromosome 1. Chain E"/>
    <property type="match status" value="1"/>
</dbReference>
<dbReference type="Gene3D" id="6.10.250.2410">
    <property type="match status" value="1"/>
</dbReference>
<comment type="caution">
    <text evidence="4">The sequence shown here is derived from an EMBL/GenBank/DDBJ whole genome shotgun (WGS) entry which is preliminary data.</text>
</comment>
<comment type="similarity">
    <text evidence="3">Belongs to the ScpA family.</text>
</comment>
<comment type="function">
    <text evidence="3">Participates in chromosomal partition during cell division. May act via the formation of a condensin-like complex containing Smc and ScpB that pull DNA away from mid-cell into both cell halves.</text>
</comment>
<keyword evidence="3" id="KW-0963">Cytoplasm</keyword>
<comment type="subcellular location">
    <subcellularLocation>
        <location evidence="3">Cytoplasm</location>
    </subcellularLocation>
    <text evidence="3">Associated with two foci at the outer edges of the nucleoid region in young cells, and at four foci within both cell halves in older cells.</text>
</comment>
<dbReference type="PATRIC" id="fig|1423768.4.peg.556"/>
<evidence type="ECO:0000313" key="5">
    <source>
        <dbReference type="Proteomes" id="UP000051794"/>
    </source>
</evidence>
<name>A0A0R1FS46_9LACO</name>
<dbReference type="HAMAP" id="MF_01805">
    <property type="entry name" value="ScpA"/>
    <property type="match status" value="1"/>
</dbReference>
<comment type="subunit">
    <text evidence="3">Component of a cohesin-like complex composed of ScpA, ScpB and the Smc homodimer, in which ScpA and ScpB bind to the head domain of Smc. The presence of the three proteins is required for the association of the complex with DNA.</text>
</comment>
<accession>A0A0R1FS46</accession>
<proteinExistence type="inferred from homology"/>
<keyword evidence="3" id="KW-0132">Cell division</keyword>
<protein>
    <recommendedName>
        <fullName evidence="2 3">Segregation and condensation protein A</fullName>
    </recommendedName>
</protein>
<dbReference type="AlphaFoldDB" id="A0A0R1FS46"/>